<accession>A0A8B4Q879</accession>
<evidence type="ECO:0000313" key="4">
    <source>
        <dbReference type="Proteomes" id="UP000294641"/>
    </source>
</evidence>
<dbReference type="Proteomes" id="UP000254330">
    <property type="component" value="Unassembled WGS sequence"/>
</dbReference>
<gene>
    <name evidence="2" type="ORF">DFR61_11612</name>
    <name evidence="1" type="ORF">NCTC10597_00209</name>
</gene>
<dbReference type="RefSeq" id="WP_109349629.1">
    <property type="nucleotide sequence ID" value="NZ_BJUE01000009.1"/>
</dbReference>
<evidence type="ECO:0000313" key="1">
    <source>
        <dbReference type="EMBL" id="STX08545.1"/>
    </source>
</evidence>
<name>A0A8B4Q879_9BACL</name>
<dbReference type="AlphaFoldDB" id="A0A8B4Q879"/>
<sequence>MFSEKDYLHNYEKVLNMHTADLQKISEKWTNKKYAKKAKLLMFDLMLHNEKISLSIETMKDLYRPAFDSKKGFTGNQSIISRARIYKTPSNENDFFQFYIESKLEKKFVDLTLKWLEENLPEQFPLPHYFQLSLENKYYSFNLGKWQTAKEIMGKRKKEFSVKKFTNKLTKVLEKQSKKVVKELKLLNQVKLSTESKLLFMELHFDGERISVNMRAMEDLANESGEYFETILEDVKLYKDTQDFYEFYEEHDLESHIISYVAGYMTHYVKQAGVDVAIPMYFGVHDDYDYWLDLKSGSWVDYDTLEDE</sequence>
<organism evidence="1 3">
    <name type="scientific">Kurthia zopfii</name>
    <dbReference type="NCBI Taxonomy" id="1650"/>
    <lineage>
        <taxon>Bacteria</taxon>
        <taxon>Bacillati</taxon>
        <taxon>Bacillota</taxon>
        <taxon>Bacilli</taxon>
        <taxon>Bacillales</taxon>
        <taxon>Caryophanaceae</taxon>
        <taxon>Kurthia</taxon>
    </lineage>
</organism>
<reference evidence="2 4" key="2">
    <citation type="submission" date="2019-03" db="EMBL/GenBank/DDBJ databases">
        <title>Genomic Encyclopedia of Type Strains, Phase IV (KMG-IV): sequencing the most valuable type-strain genomes for metagenomic binning, comparative biology and taxonomic classification.</title>
        <authorList>
            <person name="Goeker M."/>
        </authorList>
    </citation>
    <scope>NUCLEOTIDE SEQUENCE [LARGE SCALE GENOMIC DNA]</scope>
    <source>
        <strain evidence="2 4">DSM 20580</strain>
    </source>
</reference>
<protein>
    <submittedName>
        <fullName evidence="1">Uncharacterized protein</fullName>
    </submittedName>
</protein>
<dbReference type="Proteomes" id="UP000294641">
    <property type="component" value="Unassembled WGS sequence"/>
</dbReference>
<dbReference type="EMBL" id="SNZG01000016">
    <property type="protein sequence ID" value="TDR38455.1"/>
    <property type="molecule type" value="Genomic_DNA"/>
</dbReference>
<proteinExistence type="predicted"/>
<reference evidence="1 3" key="1">
    <citation type="submission" date="2018-06" db="EMBL/GenBank/DDBJ databases">
        <authorList>
            <consortium name="Pathogen Informatics"/>
            <person name="Doyle S."/>
        </authorList>
    </citation>
    <scope>NUCLEOTIDE SEQUENCE [LARGE SCALE GENOMIC DNA]</scope>
    <source>
        <strain evidence="1 3">NCTC10597</strain>
    </source>
</reference>
<evidence type="ECO:0000313" key="2">
    <source>
        <dbReference type="EMBL" id="TDR38455.1"/>
    </source>
</evidence>
<keyword evidence="4" id="KW-1185">Reference proteome</keyword>
<dbReference type="EMBL" id="UGNP01000001">
    <property type="protein sequence ID" value="STX08545.1"/>
    <property type="molecule type" value="Genomic_DNA"/>
</dbReference>
<comment type="caution">
    <text evidence="1">The sequence shown here is derived from an EMBL/GenBank/DDBJ whole genome shotgun (WGS) entry which is preliminary data.</text>
</comment>
<evidence type="ECO:0000313" key="3">
    <source>
        <dbReference type="Proteomes" id="UP000254330"/>
    </source>
</evidence>